<organism evidence="15 16">
    <name type="scientific">Daucus carota subsp. sativus</name>
    <name type="common">Carrot</name>
    <dbReference type="NCBI Taxonomy" id="79200"/>
    <lineage>
        <taxon>Eukaryota</taxon>
        <taxon>Viridiplantae</taxon>
        <taxon>Streptophyta</taxon>
        <taxon>Embryophyta</taxon>
        <taxon>Tracheophyta</taxon>
        <taxon>Spermatophyta</taxon>
        <taxon>Magnoliopsida</taxon>
        <taxon>eudicotyledons</taxon>
        <taxon>Gunneridae</taxon>
        <taxon>Pentapetalae</taxon>
        <taxon>asterids</taxon>
        <taxon>campanulids</taxon>
        <taxon>Apiales</taxon>
        <taxon>Apiaceae</taxon>
        <taxon>Apioideae</taxon>
        <taxon>Scandiceae</taxon>
        <taxon>Daucinae</taxon>
        <taxon>Daucus</taxon>
        <taxon>Daucus sect. Daucus</taxon>
    </lineage>
</organism>
<keyword evidence="9 12" id="KW-0863">Zinc-finger</keyword>
<dbReference type="EC" id="2.3.2.31" evidence="5"/>
<evidence type="ECO:0000313" key="16">
    <source>
        <dbReference type="Proteomes" id="UP000077755"/>
    </source>
</evidence>
<dbReference type="SMART" id="SM00647">
    <property type="entry name" value="IBR"/>
    <property type="match status" value="1"/>
</dbReference>
<comment type="similarity">
    <text evidence="4">Belongs to the RBR family. Ariadne subfamily.</text>
</comment>
<evidence type="ECO:0000256" key="12">
    <source>
        <dbReference type="PROSITE-ProRule" id="PRU00175"/>
    </source>
</evidence>
<dbReference type="PROSITE" id="PS00518">
    <property type="entry name" value="ZF_RING_1"/>
    <property type="match status" value="1"/>
</dbReference>
<dbReference type="Gene3D" id="1.20.120.1750">
    <property type="match status" value="1"/>
</dbReference>
<dbReference type="InterPro" id="IPR044066">
    <property type="entry name" value="TRIAD_supradom"/>
</dbReference>
<evidence type="ECO:0000256" key="8">
    <source>
        <dbReference type="ARBA" id="ARBA00022737"/>
    </source>
</evidence>
<dbReference type="Proteomes" id="UP000077755">
    <property type="component" value="Chromosome 8"/>
</dbReference>
<keyword evidence="10" id="KW-0833">Ubl conjugation pathway</keyword>
<dbReference type="GO" id="GO:0016567">
    <property type="term" value="P:protein ubiquitination"/>
    <property type="evidence" value="ECO:0007669"/>
    <property type="project" value="InterPro"/>
</dbReference>
<dbReference type="InterPro" id="IPR018957">
    <property type="entry name" value="Znf_C3HC4_RING-type"/>
</dbReference>
<evidence type="ECO:0000256" key="7">
    <source>
        <dbReference type="ARBA" id="ARBA00022723"/>
    </source>
</evidence>
<evidence type="ECO:0000256" key="3">
    <source>
        <dbReference type="ARBA" id="ARBA00003976"/>
    </source>
</evidence>
<dbReference type="SUPFAM" id="SSF57850">
    <property type="entry name" value="RING/U-box"/>
    <property type="match status" value="3"/>
</dbReference>
<comment type="catalytic activity">
    <reaction evidence="1">
        <text>[E2 ubiquitin-conjugating enzyme]-S-ubiquitinyl-L-cysteine + [acceptor protein]-L-lysine = [E2 ubiquitin-conjugating enzyme]-L-cysteine + [acceptor protein]-N(6)-ubiquitinyl-L-lysine.</text>
        <dbReference type="EC" id="2.3.2.31"/>
    </reaction>
</comment>
<dbReference type="PROSITE" id="PS50089">
    <property type="entry name" value="ZF_RING_2"/>
    <property type="match status" value="1"/>
</dbReference>
<dbReference type="PANTHER" id="PTHR11685">
    <property type="entry name" value="RBR FAMILY RING FINGER AND IBR DOMAIN-CONTAINING"/>
    <property type="match status" value="1"/>
</dbReference>
<name>A0AAF0XT86_DAUCS</name>
<evidence type="ECO:0000259" key="13">
    <source>
        <dbReference type="PROSITE" id="PS50089"/>
    </source>
</evidence>
<feature type="domain" description="RING-type" evidence="14">
    <location>
        <begin position="78"/>
        <end position="283"/>
    </location>
</feature>
<proteinExistence type="inferred from homology"/>
<evidence type="ECO:0000256" key="10">
    <source>
        <dbReference type="ARBA" id="ARBA00022786"/>
    </source>
</evidence>
<protein>
    <recommendedName>
        <fullName evidence="5">RBR-type E3 ubiquitin transferase</fullName>
        <ecNumber evidence="5">2.3.2.31</ecNumber>
    </recommendedName>
</protein>
<feature type="domain" description="RING-type" evidence="13">
    <location>
        <begin position="82"/>
        <end position="128"/>
    </location>
</feature>
<dbReference type="Pfam" id="PF01485">
    <property type="entry name" value="IBR"/>
    <property type="match status" value="1"/>
</dbReference>
<evidence type="ECO:0000256" key="6">
    <source>
        <dbReference type="ARBA" id="ARBA00022679"/>
    </source>
</evidence>
<gene>
    <name evidence="15" type="ORF">DCAR_0832411</name>
</gene>
<keyword evidence="6" id="KW-0808">Transferase</keyword>
<comment type="function">
    <text evidence="3">Might act as an E3 ubiquitin-protein ligase, or as part of E3 complex, which accepts ubiquitin from specific E2 ubiquitin-conjugating enzymes and then transfers it to substrates.</text>
</comment>
<evidence type="ECO:0000313" key="15">
    <source>
        <dbReference type="EMBL" id="WOH12902.1"/>
    </source>
</evidence>
<dbReference type="InterPro" id="IPR013083">
    <property type="entry name" value="Znf_RING/FYVE/PHD"/>
</dbReference>
<dbReference type="PROSITE" id="PS51873">
    <property type="entry name" value="TRIAD"/>
    <property type="match status" value="1"/>
</dbReference>
<comment type="cofactor">
    <cofactor evidence="2">
        <name>Zn(2+)</name>
        <dbReference type="ChEBI" id="CHEBI:29105"/>
    </cofactor>
</comment>
<dbReference type="InterPro" id="IPR031127">
    <property type="entry name" value="E3_UB_ligase_RBR"/>
</dbReference>
<dbReference type="Pfam" id="PF00097">
    <property type="entry name" value="zf-C3HC4"/>
    <property type="match status" value="1"/>
</dbReference>
<evidence type="ECO:0000256" key="5">
    <source>
        <dbReference type="ARBA" id="ARBA00012251"/>
    </source>
</evidence>
<dbReference type="GO" id="GO:0061630">
    <property type="term" value="F:ubiquitin protein ligase activity"/>
    <property type="evidence" value="ECO:0007669"/>
    <property type="project" value="UniProtKB-EC"/>
</dbReference>
<sequence length="283" mass="32780">MGATKENAISVETYRNSMQPRNHKKRFFIDLNRATQETHYEDVHVLDSFPFPNRNPRRKITLNSTFEAGESSNTQASTLFVCEICVDEKSFNEAFSINGCTHSYCTNCIVTYIASKLQDNITQILCPVPGCRGLLEPEDCRLILPLEVFDRWGKALCEAVIFDWEKFYCPYKDCSAMLIDDGMVATLSNCQYCERDFCANCRVPWHLGVECLEFQSLSKDEREAEDLLLMQLAKNRRWKRCPGCKIYIDKYMGCSAVRCRYFYWSSRVLFSIFFTHGGQSNFN</sequence>
<reference evidence="15" key="2">
    <citation type="submission" date="2022-03" db="EMBL/GenBank/DDBJ databases">
        <title>Draft title - Genomic analysis of global carrot germplasm unveils the trajectory of domestication and the origin of high carotenoid orange carrot.</title>
        <authorList>
            <person name="Iorizzo M."/>
            <person name="Ellison S."/>
            <person name="Senalik D."/>
            <person name="Macko-Podgorni A."/>
            <person name="Grzebelus D."/>
            <person name="Bostan H."/>
            <person name="Rolling W."/>
            <person name="Curaba J."/>
            <person name="Simon P."/>
        </authorList>
    </citation>
    <scope>NUCLEOTIDE SEQUENCE</scope>
    <source>
        <tissue evidence="15">Leaf</tissue>
    </source>
</reference>
<evidence type="ECO:0000259" key="14">
    <source>
        <dbReference type="PROSITE" id="PS51873"/>
    </source>
</evidence>
<evidence type="ECO:0000256" key="4">
    <source>
        <dbReference type="ARBA" id="ARBA00005884"/>
    </source>
</evidence>
<dbReference type="FunFam" id="3.30.40.10:FF:000230">
    <property type="entry name" value="RBR-type E3 ubiquitin transferase"/>
    <property type="match status" value="1"/>
</dbReference>
<dbReference type="InterPro" id="IPR002867">
    <property type="entry name" value="IBR_dom"/>
</dbReference>
<keyword evidence="16" id="KW-1185">Reference proteome</keyword>
<dbReference type="GO" id="GO:0008270">
    <property type="term" value="F:zinc ion binding"/>
    <property type="evidence" value="ECO:0007669"/>
    <property type="project" value="UniProtKB-KW"/>
</dbReference>
<evidence type="ECO:0000256" key="11">
    <source>
        <dbReference type="ARBA" id="ARBA00022833"/>
    </source>
</evidence>
<dbReference type="Gene3D" id="3.30.40.10">
    <property type="entry name" value="Zinc/RING finger domain, C3HC4 (zinc finger)"/>
    <property type="match status" value="1"/>
</dbReference>
<keyword evidence="7" id="KW-0479">Metal-binding</keyword>
<dbReference type="InterPro" id="IPR017907">
    <property type="entry name" value="Znf_RING_CS"/>
</dbReference>
<keyword evidence="8" id="KW-0677">Repeat</keyword>
<dbReference type="EMBL" id="CP093350">
    <property type="protein sequence ID" value="WOH12902.1"/>
    <property type="molecule type" value="Genomic_DNA"/>
</dbReference>
<dbReference type="InterPro" id="IPR001841">
    <property type="entry name" value="Znf_RING"/>
</dbReference>
<evidence type="ECO:0000256" key="1">
    <source>
        <dbReference type="ARBA" id="ARBA00001798"/>
    </source>
</evidence>
<reference evidence="15" key="1">
    <citation type="journal article" date="2016" name="Nat. Genet.">
        <title>A high-quality carrot genome assembly provides new insights into carotenoid accumulation and asterid genome evolution.</title>
        <authorList>
            <person name="Iorizzo M."/>
            <person name="Ellison S."/>
            <person name="Senalik D."/>
            <person name="Zeng P."/>
            <person name="Satapoomin P."/>
            <person name="Huang J."/>
            <person name="Bowman M."/>
            <person name="Iovene M."/>
            <person name="Sanseverino W."/>
            <person name="Cavagnaro P."/>
            <person name="Yildiz M."/>
            <person name="Macko-Podgorni A."/>
            <person name="Moranska E."/>
            <person name="Grzebelus E."/>
            <person name="Grzebelus D."/>
            <person name="Ashrafi H."/>
            <person name="Zheng Z."/>
            <person name="Cheng S."/>
            <person name="Spooner D."/>
            <person name="Van Deynze A."/>
            <person name="Simon P."/>
        </authorList>
    </citation>
    <scope>NUCLEOTIDE SEQUENCE</scope>
    <source>
        <tissue evidence="15">Leaf</tissue>
    </source>
</reference>
<dbReference type="AlphaFoldDB" id="A0AAF0XT86"/>
<evidence type="ECO:0000256" key="2">
    <source>
        <dbReference type="ARBA" id="ARBA00001947"/>
    </source>
</evidence>
<accession>A0AAF0XT86</accession>
<keyword evidence="11" id="KW-0862">Zinc</keyword>
<evidence type="ECO:0000256" key="9">
    <source>
        <dbReference type="ARBA" id="ARBA00022771"/>
    </source>
</evidence>